<comment type="catalytic activity">
    <reaction evidence="1">
        <text>2 a phenolic donor + H2O2 = 2 a phenolic radical donor + 2 H2O</text>
        <dbReference type="Rhea" id="RHEA:56136"/>
        <dbReference type="ChEBI" id="CHEBI:15377"/>
        <dbReference type="ChEBI" id="CHEBI:16240"/>
        <dbReference type="ChEBI" id="CHEBI:139520"/>
        <dbReference type="ChEBI" id="CHEBI:139521"/>
        <dbReference type="EC" id="1.11.1.7"/>
    </reaction>
</comment>
<name>A0ABC8SAH4_9AQUA</name>
<keyword evidence="10 17" id="KW-0106">Calcium</keyword>
<feature type="disulfide bond" evidence="19">
    <location>
        <begin position="208"/>
        <end position="403"/>
    </location>
</feature>
<dbReference type="PANTHER" id="PTHR31517">
    <property type="match status" value="1"/>
</dbReference>
<feature type="binding site" evidence="17">
    <location>
        <position position="93"/>
    </location>
    <ligand>
        <name>Ca(2+)</name>
        <dbReference type="ChEBI" id="CHEBI:29108"/>
        <label>1</label>
    </ligand>
</feature>
<keyword evidence="13 19" id="KW-1015">Disulfide bond</keyword>
<feature type="chain" id="PRO_5044799539" description="peroxidase" evidence="20">
    <location>
        <begin position="36"/>
        <end position="431"/>
    </location>
</feature>
<evidence type="ECO:0000256" key="13">
    <source>
        <dbReference type="ARBA" id="ARBA00023157"/>
    </source>
</evidence>
<proteinExistence type="inferred from homology"/>
<dbReference type="SUPFAM" id="SSF48113">
    <property type="entry name" value="Heme-dependent peroxidases"/>
    <property type="match status" value="2"/>
</dbReference>
<evidence type="ECO:0000256" key="3">
    <source>
        <dbReference type="ARBA" id="ARBA00004613"/>
    </source>
</evidence>
<feature type="binding site" description="axial binding residue" evidence="17">
    <location>
        <position position="281"/>
    </location>
    <ligand>
        <name>heme b</name>
        <dbReference type="ChEBI" id="CHEBI:60344"/>
    </ligand>
    <ligandPart>
        <name>Fe</name>
        <dbReference type="ChEBI" id="CHEBI:18248"/>
    </ligandPart>
</feature>
<dbReference type="FunFam" id="1.10.520.10:FF:000009">
    <property type="entry name" value="Peroxidase"/>
    <property type="match status" value="1"/>
</dbReference>
<dbReference type="InterPro" id="IPR033905">
    <property type="entry name" value="Secretory_peroxidase"/>
</dbReference>
<evidence type="ECO:0000256" key="10">
    <source>
        <dbReference type="ARBA" id="ARBA00022837"/>
    </source>
</evidence>
<evidence type="ECO:0000256" key="20">
    <source>
        <dbReference type="SAM" id="SignalP"/>
    </source>
</evidence>
<dbReference type="GO" id="GO:0140825">
    <property type="term" value="F:lactoperoxidase activity"/>
    <property type="evidence" value="ECO:0007669"/>
    <property type="project" value="UniProtKB-EC"/>
</dbReference>
<feature type="binding site" evidence="17">
    <location>
        <position position="335"/>
    </location>
    <ligand>
        <name>Ca(2+)</name>
        <dbReference type="ChEBI" id="CHEBI:29108"/>
        <label>2</label>
    </ligand>
</feature>
<comment type="subcellular location">
    <subcellularLocation>
        <location evidence="3">Secreted</location>
    </subcellularLocation>
</comment>
<feature type="binding site" evidence="17">
    <location>
        <position position="88"/>
    </location>
    <ligand>
        <name>Ca(2+)</name>
        <dbReference type="ChEBI" id="CHEBI:29108"/>
        <label>1</label>
    </ligand>
</feature>
<evidence type="ECO:0000313" key="23">
    <source>
        <dbReference type="Proteomes" id="UP001642360"/>
    </source>
</evidence>
<evidence type="ECO:0000256" key="17">
    <source>
        <dbReference type="PIRSR" id="PIRSR600823-3"/>
    </source>
</evidence>
<keyword evidence="12 17" id="KW-0408">Iron</keyword>
<dbReference type="PROSITE" id="PS00435">
    <property type="entry name" value="PEROXIDASE_1"/>
    <property type="match status" value="1"/>
</dbReference>
<protein>
    <recommendedName>
        <fullName evidence="5">peroxidase</fullName>
        <ecNumber evidence="5">1.11.1.7</ecNumber>
    </recommendedName>
</protein>
<dbReference type="GO" id="GO:0005576">
    <property type="term" value="C:extracellular region"/>
    <property type="evidence" value="ECO:0007669"/>
    <property type="project" value="UniProtKB-SubCell"/>
</dbReference>
<evidence type="ECO:0000256" key="5">
    <source>
        <dbReference type="ARBA" id="ARBA00012313"/>
    </source>
</evidence>
<evidence type="ECO:0000313" key="22">
    <source>
        <dbReference type="EMBL" id="CAK9154174.1"/>
    </source>
</evidence>
<keyword evidence="23" id="KW-1185">Reference proteome</keyword>
<comment type="cofactor">
    <cofactor evidence="17">
        <name>Ca(2+)</name>
        <dbReference type="ChEBI" id="CHEBI:29108"/>
    </cofactor>
    <text evidence="17">Binds 2 calcium ions per subunit.</text>
</comment>
<feature type="binding site" evidence="17">
    <location>
        <position position="91"/>
    </location>
    <ligand>
        <name>Ca(2+)</name>
        <dbReference type="ChEBI" id="CHEBI:29108"/>
        <label>1</label>
    </ligand>
</feature>
<evidence type="ECO:0000256" key="14">
    <source>
        <dbReference type="ARBA" id="ARBA00023180"/>
    </source>
</evidence>
<dbReference type="PROSITE" id="PS50873">
    <property type="entry name" value="PEROXIDASE_4"/>
    <property type="match status" value="1"/>
</dbReference>
<dbReference type="PROSITE" id="PS00436">
    <property type="entry name" value="PEROXIDASE_2"/>
    <property type="match status" value="1"/>
</dbReference>
<dbReference type="EMBL" id="CAUOFW020002502">
    <property type="protein sequence ID" value="CAK9154174.1"/>
    <property type="molecule type" value="Genomic_DNA"/>
</dbReference>
<evidence type="ECO:0000256" key="15">
    <source>
        <dbReference type="PIRSR" id="PIRSR600823-1"/>
    </source>
</evidence>
<dbReference type="EC" id="1.11.1.7" evidence="5"/>
<dbReference type="FunFam" id="1.10.420.10:FF:000006">
    <property type="entry name" value="Peroxidase"/>
    <property type="match status" value="1"/>
</dbReference>
<dbReference type="Pfam" id="PF00141">
    <property type="entry name" value="peroxidase"/>
    <property type="match status" value="2"/>
</dbReference>
<keyword evidence="8 17" id="KW-0479">Metal-binding</keyword>
<feature type="domain" description="Plant heme peroxidase family profile" evidence="21">
    <location>
        <begin position="46"/>
        <end position="407"/>
    </location>
</feature>
<evidence type="ECO:0000256" key="12">
    <source>
        <dbReference type="ARBA" id="ARBA00023004"/>
    </source>
</evidence>
<evidence type="ECO:0000256" key="7">
    <source>
        <dbReference type="ARBA" id="ARBA00022617"/>
    </source>
</evidence>
<feature type="binding site" evidence="17">
    <location>
        <position position="327"/>
    </location>
    <ligand>
        <name>Ca(2+)</name>
        <dbReference type="ChEBI" id="CHEBI:29108"/>
        <label>2</label>
    </ligand>
</feature>
<dbReference type="PRINTS" id="PR00458">
    <property type="entry name" value="PEROXIDASE"/>
</dbReference>
<keyword evidence="7" id="KW-0349">Heme</keyword>
<evidence type="ECO:0000256" key="9">
    <source>
        <dbReference type="ARBA" id="ARBA00022729"/>
    </source>
</evidence>
<evidence type="ECO:0000259" key="21">
    <source>
        <dbReference type="PROSITE" id="PS50873"/>
    </source>
</evidence>
<dbReference type="AlphaFoldDB" id="A0ABC8SAH4"/>
<comment type="function">
    <text evidence="2">Removal of H(2)O(2), oxidation of toxic reductants, biosynthesis and degradation of lignin, suberization, auxin catabolism, response to environmental stresses such as wounding, pathogen attack and oxidative stress. These functions might be dependent on each isozyme/isoform in each plant tissue.</text>
</comment>
<keyword evidence="9 20" id="KW-0732">Signal</keyword>
<feature type="binding site" evidence="16">
    <location>
        <position position="251"/>
    </location>
    <ligand>
        <name>substrate</name>
    </ligand>
</feature>
<feature type="binding site" evidence="17">
    <location>
        <position position="282"/>
    </location>
    <ligand>
        <name>Ca(2+)</name>
        <dbReference type="ChEBI" id="CHEBI:29108"/>
        <label>2</label>
    </ligand>
</feature>
<comment type="cofactor">
    <cofactor evidence="17">
        <name>heme b</name>
        <dbReference type="ChEBI" id="CHEBI:60344"/>
    </cofactor>
    <text evidence="17">Binds 1 heme b (iron(II)-protoporphyrin IX) group per subunit.</text>
</comment>
<dbReference type="InterPro" id="IPR000823">
    <property type="entry name" value="Peroxidase_pln"/>
</dbReference>
<evidence type="ECO:0000256" key="18">
    <source>
        <dbReference type="PIRSR" id="PIRSR600823-4"/>
    </source>
</evidence>
<dbReference type="CDD" id="cd00693">
    <property type="entry name" value="secretory_peroxidase"/>
    <property type="match status" value="1"/>
</dbReference>
<feature type="disulfide bond" evidence="19">
    <location>
        <begin position="288"/>
        <end position="315"/>
    </location>
</feature>
<feature type="disulfide bond" evidence="19">
    <location>
        <begin position="56"/>
        <end position="202"/>
    </location>
</feature>
<dbReference type="InterPro" id="IPR019793">
    <property type="entry name" value="Peroxidases_heam-ligand_BS"/>
</dbReference>
<feature type="active site" description="Proton acceptor" evidence="15">
    <location>
        <position position="87"/>
    </location>
</feature>
<dbReference type="PANTHER" id="PTHR31517:SF48">
    <property type="entry name" value="PEROXIDASE 16-RELATED"/>
    <property type="match status" value="1"/>
</dbReference>
<sequence length="431" mass="47131">MASSSSSSSSSTSTSLLLFLILSVLLCSYVDVLRAYKYESAPLAEGLSWSHYDYKCPEVESIIRKHLKKVFEEDIGQAAGLLRLHFHDCFVQGCDGSVLLHGSHSGPSEQDAPPNLTLRKSAFEIIDDLREHVHKACGRVVSCSDIVALAARDAVFLGCDGSVLLHGSHSGPSEQDAPPNLTLRKSAFEIIDDLREHVHKACGRVVSCSDIVALAARDAVFLSGGPEYNIPLGRKDGLTFATRNATLANLPQPTSNTTFLLTSLASKNLDATDVVALSGGHTIGLSHCGSFTERLYPTQDTTMENTFADDLIAICPALDSNGTTVLDIRTPNKFDNKYYVDLVHRQGLFTSDQDLYTDSRTRDIVAAFADDQTLFFEKFVHSMLKMGQLSVLTGGRGEIRANCSVRNSDNEVYLRSKVEEDEDEESRSELR</sequence>
<keyword evidence="6" id="KW-0575">Peroxidase</keyword>
<dbReference type="GO" id="GO:0046872">
    <property type="term" value="F:metal ion binding"/>
    <property type="evidence" value="ECO:0007669"/>
    <property type="project" value="UniProtKB-KW"/>
</dbReference>
<feature type="binding site" evidence="17">
    <location>
        <position position="97"/>
    </location>
    <ligand>
        <name>Ca(2+)</name>
        <dbReference type="ChEBI" id="CHEBI:29108"/>
        <label>1</label>
    </ligand>
</feature>
<keyword evidence="14" id="KW-0325">Glycoprotein</keyword>
<reference evidence="22 23" key="1">
    <citation type="submission" date="2024-02" db="EMBL/GenBank/DDBJ databases">
        <authorList>
            <person name="Vignale AGUSTIN F."/>
            <person name="Sosa J E."/>
            <person name="Modenutti C."/>
        </authorList>
    </citation>
    <scope>NUCLEOTIDE SEQUENCE [LARGE SCALE GENOMIC DNA]</scope>
</reference>
<dbReference type="PRINTS" id="PR00461">
    <property type="entry name" value="PLPEROXIDASE"/>
</dbReference>
<dbReference type="Gene3D" id="1.10.420.10">
    <property type="entry name" value="Peroxidase, domain 2"/>
    <property type="match status" value="1"/>
</dbReference>
<evidence type="ECO:0000256" key="2">
    <source>
        <dbReference type="ARBA" id="ARBA00002322"/>
    </source>
</evidence>
<gene>
    <name evidence="22" type="ORF">ILEXP_LOCUS22482</name>
</gene>
<evidence type="ECO:0000256" key="19">
    <source>
        <dbReference type="PIRSR" id="PIRSR600823-5"/>
    </source>
</evidence>
<dbReference type="Proteomes" id="UP001642360">
    <property type="component" value="Unassembled WGS sequence"/>
</dbReference>
<dbReference type="InterPro" id="IPR010255">
    <property type="entry name" value="Haem_peroxidase_sf"/>
</dbReference>
<dbReference type="Gene3D" id="1.10.520.10">
    <property type="match status" value="2"/>
</dbReference>
<feature type="signal peptide" evidence="20">
    <location>
        <begin position="1"/>
        <end position="35"/>
    </location>
</feature>
<feature type="binding site" evidence="17">
    <location>
        <position position="95"/>
    </location>
    <ligand>
        <name>Ca(2+)</name>
        <dbReference type="ChEBI" id="CHEBI:29108"/>
        <label>1</label>
    </ligand>
</feature>
<comment type="caution">
    <text evidence="22">The sequence shown here is derived from an EMBL/GenBank/DDBJ whole genome shotgun (WGS) entry which is preliminary data.</text>
</comment>
<feature type="site" description="Transition state stabilizer" evidence="18">
    <location>
        <position position="83"/>
    </location>
</feature>
<evidence type="ECO:0000256" key="8">
    <source>
        <dbReference type="ARBA" id="ARBA00022723"/>
    </source>
</evidence>
<dbReference type="InterPro" id="IPR019794">
    <property type="entry name" value="Peroxidases_AS"/>
</dbReference>
<feature type="disulfide bond" evidence="19">
    <location>
        <begin position="89"/>
        <end position="94"/>
    </location>
</feature>
<keyword evidence="11" id="KW-0560">Oxidoreductase</keyword>
<evidence type="ECO:0000256" key="16">
    <source>
        <dbReference type="PIRSR" id="PIRSR600823-2"/>
    </source>
</evidence>
<evidence type="ECO:0000256" key="11">
    <source>
        <dbReference type="ARBA" id="ARBA00023002"/>
    </source>
</evidence>
<evidence type="ECO:0000256" key="1">
    <source>
        <dbReference type="ARBA" id="ARBA00000189"/>
    </source>
</evidence>
<feature type="binding site" evidence="17">
    <location>
        <position position="330"/>
    </location>
    <ligand>
        <name>Ca(2+)</name>
        <dbReference type="ChEBI" id="CHEBI:29108"/>
        <label>2</label>
    </ligand>
</feature>
<evidence type="ECO:0000256" key="6">
    <source>
        <dbReference type="ARBA" id="ARBA00022559"/>
    </source>
</evidence>
<evidence type="ECO:0000256" key="4">
    <source>
        <dbReference type="ARBA" id="ARBA00006873"/>
    </source>
</evidence>
<comment type="similarity">
    <text evidence="4">Belongs to the peroxidase family. Ascorbate peroxidase subfamily.</text>
</comment>
<accession>A0ABC8SAH4</accession>
<feature type="binding site" evidence="17">
    <location>
        <position position="174"/>
    </location>
    <ligand>
        <name>Ca(2+)</name>
        <dbReference type="ChEBI" id="CHEBI:29108"/>
        <label>1</label>
    </ligand>
</feature>
<organism evidence="22 23">
    <name type="scientific">Ilex paraguariensis</name>
    <name type="common">yerba mate</name>
    <dbReference type="NCBI Taxonomy" id="185542"/>
    <lineage>
        <taxon>Eukaryota</taxon>
        <taxon>Viridiplantae</taxon>
        <taxon>Streptophyta</taxon>
        <taxon>Embryophyta</taxon>
        <taxon>Tracheophyta</taxon>
        <taxon>Spermatophyta</taxon>
        <taxon>Magnoliopsida</taxon>
        <taxon>eudicotyledons</taxon>
        <taxon>Gunneridae</taxon>
        <taxon>Pentapetalae</taxon>
        <taxon>asterids</taxon>
        <taxon>campanulids</taxon>
        <taxon>Aquifoliales</taxon>
        <taxon>Aquifoliaceae</taxon>
        <taxon>Ilex</taxon>
    </lineage>
</organism>
<dbReference type="InterPro" id="IPR002016">
    <property type="entry name" value="Haem_peroxidase"/>
</dbReference>